<sequence>MPYYDQHVHTYFSFDSDAQFEAYLAQTDHPFVTTEHLEMFNPDDAHHDNKPDYRAYVQKLDALHQKYPNQFLRGIEVGYYEPKLNDIYAYLDANRYDLVLLSFHHNGEYDFQDDHFKTVDKKALVQDYYARMLAGVRRFDGADVLAHFEYGLRVVDVTPSELAAWARPMIQGIFSEIIAKQMALELNTKSMYLWHDVTLYDLVIPWYQALGGKLFTLGSDAHVPDAFEMEFAQAKALLHRHHIEQLAVYQDHQPTLVTF</sequence>
<comment type="caution">
    <text evidence="10">The sequence shown here is derived from an EMBL/GenBank/DDBJ whole genome shotgun (WGS) entry which is preliminary data.</text>
</comment>
<accession>A0A0R1RB55</accession>
<evidence type="ECO:0000256" key="4">
    <source>
        <dbReference type="ARBA" id="ARBA00022605"/>
    </source>
</evidence>
<evidence type="ECO:0000256" key="6">
    <source>
        <dbReference type="ARBA" id="ARBA00023102"/>
    </source>
</evidence>
<dbReference type="AlphaFoldDB" id="A0A0R1RB55"/>
<dbReference type="SUPFAM" id="SSF89550">
    <property type="entry name" value="PHP domain-like"/>
    <property type="match status" value="1"/>
</dbReference>
<evidence type="ECO:0000256" key="3">
    <source>
        <dbReference type="ARBA" id="ARBA00013085"/>
    </source>
</evidence>
<evidence type="ECO:0000256" key="5">
    <source>
        <dbReference type="ARBA" id="ARBA00022801"/>
    </source>
</evidence>
<dbReference type="GO" id="GO:0005737">
    <property type="term" value="C:cytoplasm"/>
    <property type="evidence" value="ECO:0007669"/>
    <property type="project" value="TreeGrafter"/>
</dbReference>
<keyword evidence="5 8" id="KW-0378">Hydrolase</keyword>
<keyword evidence="11" id="KW-1185">Reference proteome</keyword>
<evidence type="ECO:0000313" key="10">
    <source>
        <dbReference type="EMBL" id="KRL54102.1"/>
    </source>
</evidence>
<comment type="pathway">
    <text evidence="1 8">Amino-acid biosynthesis; L-histidine biosynthesis; L-histidine from 5-phospho-alpha-D-ribose 1-diphosphate: step 8/9.</text>
</comment>
<keyword evidence="4 8" id="KW-0028">Amino-acid biosynthesis</keyword>
<dbReference type="InterPro" id="IPR010140">
    <property type="entry name" value="Histidinol_P_phosphatase_HisJ"/>
</dbReference>
<dbReference type="PANTHER" id="PTHR21039:SF0">
    <property type="entry name" value="HISTIDINOL-PHOSPHATASE"/>
    <property type="match status" value="1"/>
</dbReference>
<dbReference type="InterPro" id="IPR004013">
    <property type="entry name" value="PHP_dom"/>
</dbReference>
<dbReference type="NCBIfam" id="NF005597">
    <property type="entry name" value="PRK07329.1"/>
    <property type="match status" value="1"/>
</dbReference>
<evidence type="ECO:0000256" key="7">
    <source>
        <dbReference type="ARBA" id="ARBA00049158"/>
    </source>
</evidence>
<evidence type="ECO:0000313" key="11">
    <source>
        <dbReference type="Proteomes" id="UP000051790"/>
    </source>
</evidence>
<dbReference type="Gene3D" id="3.20.20.140">
    <property type="entry name" value="Metal-dependent hydrolases"/>
    <property type="match status" value="1"/>
</dbReference>
<reference evidence="10 11" key="1">
    <citation type="journal article" date="2015" name="Genome Announc.">
        <title>Expanding the biotechnology potential of lactobacilli through comparative genomics of 213 strains and associated genera.</title>
        <authorList>
            <person name="Sun Z."/>
            <person name="Harris H.M."/>
            <person name="McCann A."/>
            <person name="Guo C."/>
            <person name="Argimon S."/>
            <person name="Zhang W."/>
            <person name="Yang X."/>
            <person name="Jeffery I.B."/>
            <person name="Cooney J.C."/>
            <person name="Kagawa T.F."/>
            <person name="Liu W."/>
            <person name="Song Y."/>
            <person name="Salvetti E."/>
            <person name="Wrobel A."/>
            <person name="Rasinkangas P."/>
            <person name="Parkhill J."/>
            <person name="Rea M.C."/>
            <person name="O'Sullivan O."/>
            <person name="Ritari J."/>
            <person name="Douillard F.P."/>
            <person name="Paul Ross R."/>
            <person name="Yang R."/>
            <person name="Briner A.E."/>
            <person name="Felis G.E."/>
            <person name="de Vos W.M."/>
            <person name="Barrangou R."/>
            <person name="Klaenhammer T.R."/>
            <person name="Caufield P.W."/>
            <person name="Cui Y."/>
            <person name="Zhang H."/>
            <person name="O'Toole P.W."/>
        </authorList>
    </citation>
    <scope>NUCLEOTIDE SEQUENCE [LARGE SCALE GENOMIC DNA]</scope>
    <source>
        <strain evidence="10 11">DSM 13343</strain>
    </source>
</reference>
<dbReference type="InterPro" id="IPR016195">
    <property type="entry name" value="Pol/histidinol_Pase-like"/>
</dbReference>
<dbReference type="OrthoDB" id="9775255at2"/>
<protein>
    <recommendedName>
        <fullName evidence="3 8">Histidinol-phosphatase</fullName>
        <shortName evidence="8">HolPase</shortName>
        <ecNumber evidence="3 8">3.1.3.15</ecNumber>
    </recommendedName>
</protein>
<comment type="similarity">
    <text evidence="2 8">Belongs to the PHP hydrolase family. HisK subfamily.</text>
</comment>
<evidence type="ECO:0000256" key="8">
    <source>
        <dbReference type="RuleBase" id="RU366003"/>
    </source>
</evidence>
<evidence type="ECO:0000259" key="9">
    <source>
        <dbReference type="Pfam" id="PF02811"/>
    </source>
</evidence>
<comment type="catalytic activity">
    <reaction evidence="7 8">
        <text>L-histidinol phosphate + H2O = L-histidinol + phosphate</text>
        <dbReference type="Rhea" id="RHEA:14465"/>
        <dbReference type="ChEBI" id="CHEBI:15377"/>
        <dbReference type="ChEBI" id="CHEBI:43474"/>
        <dbReference type="ChEBI" id="CHEBI:57699"/>
        <dbReference type="ChEBI" id="CHEBI:57980"/>
        <dbReference type="EC" id="3.1.3.15"/>
    </reaction>
</comment>
<dbReference type="EC" id="3.1.3.15" evidence="3 8"/>
<dbReference type="EMBL" id="AZEU01000004">
    <property type="protein sequence ID" value="KRL54102.1"/>
    <property type="molecule type" value="Genomic_DNA"/>
</dbReference>
<dbReference type="Pfam" id="PF02811">
    <property type="entry name" value="PHP"/>
    <property type="match status" value="1"/>
</dbReference>
<proteinExistence type="inferred from homology"/>
<keyword evidence="6 8" id="KW-0368">Histidine biosynthesis</keyword>
<dbReference type="RefSeq" id="WP_054716983.1">
    <property type="nucleotide sequence ID" value="NZ_AZEU01000004.1"/>
</dbReference>
<dbReference type="GO" id="GO:0004401">
    <property type="term" value="F:histidinol-phosphatase activity"/>
    <property type="evidence" value="ECO:0007669"/>
    <property type="project" value="UniProtKB-UniRule"/>
</dbReference>
<name>A0A0R1RB55_9LACO</name>
<dbReference type="PATRIC" id="fig|1423769.4.peg.3185"/>
<gene>
    <name evidence="10" type="ORF">FD01_GL002954</name>
</gene>
<feature type="domain" description="PHP" evidence="9">
    <location>
        <begin position="5"/>
        <end position="188"/>
    </location>
</feature>
<dbReference type="UniPathway" id="UPA00031">
    <property type="reaction ID" value="UER00013"/>
</dbReference>
<evidence type="ECO:0000256" key="2">
    <source>
        <dbReference type="ARBA" id="ARBA00009152"/>
    </source>
</evidence>
<dbReference type="GO" id="GO:0000105">
    <property type="term" value="P:L-histidine biosynthetic process"/>
    <property type="evidence" value="ECO:0007669"/>
    <property type="project" value="UniProtKB-UniRule"/>
</dbReference>
<evidence type="ECO:0000256" key="1">
    <source>
        <dbReference type="ARBA" id="ARBA00004970"/>
    </source>
</evidence>
<organism evidence="10 11">
    <name type="scientific">Lacticaseibacillus manihotivorans DSM 13343 = JCM 12514</name>
    <dbReference type="NCBI Taxonomy" id="1423769"/>
    <lineage>
        <taxon>Bacteria</taxon>
        <taxon>Bacillati</taxon>
        <taxon>Bacillota</taxon>
        <taxon>Bacilli</taxon>
        <taxon>Lactobacillales</taxon>
        <taxon>Lactobacillaceae</taxon>
        <taxon>Lacticaseibacillus</taxon>
    </lineage>
</organism>
<dbReference type="PANTHER" id="PTHR21039">
    <property type="entry name" value="HISTIDINOL PHOSPHATASE-RELATED"/>
    <property type="match status" value="1"/>
</dbReference>
<dbReference type="Proteomes" id="UP000051790">
    <property type="component" value="Unassembled WGS sequence"/>
</dbReference>